<dbReference type="PANTHER" id="PTHR30337:SF7">
    <property type="entry name" value="PHOSPHOESTERASE"/>
    <property type="match status" value="1"/>
</dbReference>
<accession>A0A2W7Q229</accession>
<dbReference type="InterPro" id="IPR004843">
    <property type="entry name" value="Calcineurin-like_PHP"/>
</dbReference>
<organism evidence="3 4">
    <name type="scientific">Roseinatronobacter thiooxidans</name>
    <dbReference type="NCBI Taxonomy" id="121821"/>
    <lineage>
        <taxon>Bacteria</taxon>
        <taxon>Pseudomonadati</taxon>
        <taxon>Pseudomonadota</taxon>
        <taxon>Alphaproteobacteria</taxon>
        <taxon>Rhodobacterales</taxon>
        <taxon>Paracoccaceae</taxon>
        <taxon>Roseinatronobacter</taxon>
    </lineage>
</organism>
<dbReference type="GO" id="GO:0004527">
    <property type="term" value="F:exonuclease activity"/>
    <property type="evidence" value="ECO:0007669"/>
    <property type="project" value="UniProtKB-KW"/>
</dbReference>
<dbReference type="Gene3D" id="3.60.21.10">
    <property type="match status" value="1"/>
</dbReference>
<comment type="caution">
    <text evidence="3">The sequence shown here is derived from an EMBL/GenBank/DDBJ whole genome shotgun (WGS) entry which is preliminary data.</text>
</comment>
<sequence length="404" mass="42966">MGFRFIHTADLHLDSPLRSLALRDPDLAELIADASRATFRNIVDLCISARVDALLIAGDLYDGSQTSMKTARFLAAELARLDRAGIRAFIIRGNHDAMSQISRELTPPPNAHVFDGRAGVETLTQGTMQVAIHGLSFRDPHAPDSLLPKYRPPVADAVNIGLMHTSLNGTSGHDPYAPCTLADLQAHGFDYWALGHIHKRAEYPGPAHVTMPGIPQGRDIGEAGAGSVTLVHIEDSGHITTEARVVALAGFAQVEVDVTGLDDWRALQTAIETSLEGARLPCPHLVARLRVVGDSPLAPRLLRDRDLAQAEAQELAKALQGVWVEKLVLDLGAPVPVAGALGALAALIDSDIRPSAAYAQAVDALRRDLESALPPEARDAVATLDPAAMDAGLAEVLARLRGQG</sequence>
<protein>
    <submittedName>
        <fullName evidence="3">DNA repair exonuclease SbcCD nuclease subunit</fullName>
    </submittedName>
</protein>
<dbReference type="STRING" id="121821.GCA_001870675_01607"/>
<dbReference type="EMBL" id="QKZQ01000008">
    <property type="protein sequence ID" value="PZX42361.1"/>
    <property type="molecule type" value="Genomic_DNA"/>
</dbReference>
<keyword evidence="1" id="KW-0378">Hydrolase</keyword>
<dbReference type="Proteomes" id="UP000249364">
    <property type="component" value="Unassembled WGS sequence"/>
</dbReference>
<keyword evidence="3" id="KW-0540">Nuclease</keyword>
<gene>
    <name evidence="3" type="ORF">LY56_02056</name>
</gene>
<evidence type="ECO:0000259" key="2">
    <source>
        <dbReference type="Pfam" id="PF00149"/>
    </source>
</evidence>
<proteinExistence type="predicted"/>
<dbReference type="InterPro" id="IPR050535">
    <property type="entry name" value="DNA_Repair-Maintenance_Comp"/>
</dbReference>
<dbReference type="CDD" id="cd00840">
    <property type="entry name" value="MPP_Mre11_N"/>
    <property type="match status" value="1"/>
</dbReference>
<feature type="domain" description="Calcineurin-like phosphoesterase" evidence="2">
    <location>
        <begin position="3"/>
        <end position="199"/>
    </location>
</feature>
<dbReference type="OrthoDB" id="9773856at2"/>
<reference evidence="3 4" key="1">
    <citation type="submission" date="2018-06" db="EMBL/GenBank/DDBJ databases">
        <title>Genomic Encyclopedia of Archaeal and Bacterial Type Strains, Phase II (KMG-II): from individual species to whole genera.</title>
        <authorList>
            <person name="Goeker M."/>
        </authorList>
    </citation>
    <scope>NUCLEOTIDE SEQUENCE [LARGE SCALE GENOMIC DNA]</scope>
    <source>
        <strain evidence="3 4">DSM 13087</strain>
    </source>
</reference>
<evidence type="ECO:0000313" key="3">
    <source>
        <dbReference type="EMBL" id="PZX42361.1"/>
    </source>
</evidence>
<dbReference type="RefSeq" id="WP_071468345.1">
    <property type="nucleotide sequence ID" value="NZ_MEHT01000005.1"/>
</dbReference>
<dbReference type="SUPFAM" id="SSF56300">
    <property type="entry name" value="Metallo-dependent phosphatases"/>
    <property type="match status" value="1"/>
</dbReference>
<dbReference type="InterPro" id="IPR029052">
    <property type="entry name" value="Metallo-depent_PP-like"/>
</dbReference>
<dbReference type="PANTHER" id="PTHR30337">
    <property type="entry name" value="COMPONENT OF ATP-DEPENDENT DSDNA EXONUCLEASE"/>
    <property type="match status" value="1"/>
</dbReference>
<dbReference type="AlphaFoldDB" id="A0A2W7Q229"/>
<evidence type="ECO:0000256" key="1">
    <source>
        <dbReference type="ARBA" id="ARBA00022801"/>
    </source>
</evidence>
<name>A0A2W7Q229_9RHOB</name>
<keyword evidence="3" id="KW-0269">Exonuclease</keyword>
<keyword evidence="4" id="KW-1185">Reference proteome</keyword>
<evidence type="ECO:0000313" key="4">
    <source>
        <dbReference type="Proteomes" id="UP000249364"/>
    </source>
</evidence>
<dbReference type="Pfam" id="PF00149">
    <property type="entry name" value="Metallophos"/>
    <property type="match status" value="1"/>
</dbReference>
<dbReference type="InterPro" id="IPR041796">
    <property type="entry name" value="Mre11_N"/>
</dbReference>